<feature type="region of interest" description="Disordered" evidence="1">
    <location>
        <begin position="1"/>
        <end position="24"/>
    </location>
</feature>
<accession>A0ABV0ZIW1</accession>
<keyword evidence="2" id="KW-0472">Membrane</keyword>
<dbReference type="Proteomes" id="UP001469553">
    <property type="component" value="Unassembled WGS sequence"/>
</dbReference>
<dbReference type="EMBL" id="JAHRIP010065949">
    <property type="protein sequence ID" value="MEQ2305931.1"/>
    <property type="molecule type" value="Genomic_DNA"/>
</dbReference>
<feature type="transmembrane region" description="Helical" evidence="2">
    <location>
        <begin position="46"/>
        <end position="69"/>
    </location>
</feature>
<keyword evidence="2" id="KW-0812">Transmembrane</keyword>
<evidence type="ECO:0000313" key="3">
    <source>
        <dbReference type="EMBL" id="MEQ2305931.1"/>
    </source>
</evidence>
<sequence>MTSLRQRKGSRGKEASPAAEVQSQQSNCCTHHHAGKILQGDWSWGAIIWTSIGWSVSVGLGLLCSIYVATLHENDLWFSNIKISDVSCSSGQAGLFVAGLLAMTQAWYVNAIHENMLWFSQLTLLTNVYRATVESTLCLSMTVWCGNCTGGRKYHGWASDARVKRENCQTAVGVSNHTALLSPASSSTASLGRPMTRSKRIGQAGEAMADHSSKSYALPLEPTAAWASVLPDTTEMWTFWCLLRRPAET</sequence>
<evidence type="ECO:0000256" key="1">
    <source>
        <dbReference type="SAM" id="MobiDB-lite"/>
    </source>
</evidence>
<comment type="caution">
    <text evidence="3">The sequence shown here is derived from an EMBL/GenBank/DDBJ whole genome shotgun (WGS) entry which is preliminary data.</text>
</comment>
<feature type="non-terminal residue" evidence="3">
    <location>
        <position position="249"/>
    </location>
</feature>
<keyword evidence="4" id="KW-1185">Reference proteome</keyword>
<evidence type="ECO:0000256" key="2">
    <source>
        <dbReference type="SAM" id="Phobius"/>
    </source>
</evidence>
<name>A0ABV0ZIW1_9TELE</name>
<organism evidence="3 4">
    <name type="scientific">Ameca splendens</name>
    <dbReference type="NCBI Taxonomy" id="208324"/>
    <lineage>
        <taxon>Eukaryota</taxon>
        <taxon>Metazoa</taxon>
        <taxon>Chordata</taxon>
        <taxon>Craniata</taxon>
        <taxon>Vertebrata</taxon>
        <taxon>Euteleostomi</taxon>
        <taxon>Actinopterygii</taxon>
        <taxon>Neopterygii</taxon>
        <taxon>Teleostei</taxon>
        <taxon>Neoteleostei</taxon>
        <taxon>Acanthomorphata</taxon>
        <taxon>Ovalentaria</taxon>
        <taxon>Atherinomorphae</taxon>
        <taxon>Cyprinodontiformes</taxon>
        <taxon>Goodeidae</taxon>
        <taxon>Ameca</taxon>
    </lineage>
</organism>
<gene>
    <name evidence="3" type="ORF">AMECASPLE_003037</name>
</gene>
<feature type="compositionally biased region" description="Basic residues" evidence="1">
    <location>
        <begin position="1"/>
        <end position="10"/>
    </location>
</feature>
<evidence type="ECO:0000313" key="4">
    <source>
        <dbReference type="Proteomes" id="UP001469553"/>
    </source>
</evidence>
<proteinExistence type="predicted"/>
<keyword evidence="2" id="KW-1133">Transmembrane helix</keyword>
<feature type="transmembrane region" description="Helical" evidence="2">
    <location>
        <begin position="89"/>
        <end position="109"/>
    </location>
</feature>
<protein>
    <submittedName>
        <fullName evidence="3">Uncharacterized protein</fullName>
    </submittedName>
</protein>
<reference evidence="3 4" key="1">
    <citation type="submission" date="2021-06" db="EMBL/GenBank/DDBJ databases">
        <authorList>
            <person name="Palmer J.M."/>
        </authorList>
    </citation>
    <scope>NUCLEOTIDE SEQUENCE [LARGE SCALE GENOMIC DNA]</scope>
    <source>
        <strain evidence="3 4">AS_MEX2019</strain>
        <tissue evidence="3">Muscle</tissue>
    </source>
</reference>